<sequence length="81" mass="8702">MNNTITMTEVEVSLHSILALMQLTQEAMESDVHTAVNAGSNDAACILASISGRLQSIYIPAYDAIFSAIGDLRSQIMEVSQ</sequence>
<organism evidence="1 2">
    <name type="scientific">Pusillibacter faecalis</name>
    <dbReference type="NCBI Taxonomy" id="2714358"/>
    <lineage>
        <taxon>Bacteria</taxon>
        <taxon>Bacillati</taxon>
        <taxon>Bacillota</taxon>
        <taxon>Clostridia</taxon>
        <taxon>Eubacteriales</taxon>
        <taxon>Oscillospiraceae</taxon>
        <taxon>Pusillibacter</taxon>
    </lineage>
</organism>
<dbReference type="Proteomes" id="UP000679848">
    <property type="component" value="Chromosome"/>
</dbReference>
<accession>A0A810QGU1</accession>
<keyword evidence="2" id="KW-1185">Reference proteome</keyword>
<proteinExistence type="predicted"/>
<name>A0A810QGU1_9FIRM</name>
<dbReference type="EMBL" id="AP023420">
    <property type="protein sequence ID" value="BCK85377.1"/>
    <property type="molecule type" value="Genomic_DNA"/>
</dbReference>
<dbReference type="KEGG" id="pfaa:MM59RIKEN_26960"/>
<evidence type="ECO:0000313" key="1">
    <source>
        <dbReference type="EMBL" id="BCK85377.1"/>
    </source>
</evidence>
<dbReference type="AlphaFoldDB" id="A0A810QGU1"/>
<protein>
    <submittedName>
        <fullName evidence="1">Uncharacterized protein</fullName>
    </submittedName>
</protein>
<evidence type="ECO:0000313" key="2">
    <source>
        <dbReference type="Proteomes" id="UP000679848"/>
    </source>
</evidence>
<dbReference type="RefSeq" id="WP_213543509.1">
    <property type="nucleotide sequence ID" value="NZ_AP023420.1"/>
</dbReference>
<gene>
    <name evidence="1" type="ORF">MM59RIKEN_26960</name>
</gene>
<reference evidence="1" key="1">
    <citation type="submission" date="2020-09" db="EMBL/GenBank/DDBJ databases">
        <title>New species isolated from human feces.</title>
        <authorList>
            <person name="Kitahara M."/>
            <person name="Shigeno Y."/>
            <person name="Shime M."/>
            <person name="Matsumoto Y."/>
            <person name="Nakamura S."/>
            <person name="Motooka D."/>
            <person name="Fukuoka S."/>
            <person name="Nishikawa H."/>
            <person name="Benno Y."/>
        </authorList>
    </citation>
    <scope>NUCLEOTIDE SEQUENCE</scope>
    <source>
        <strain evidence="1">MM59</strain>
    </source>
</reference>